<proteinExistence type="predicted"/>
<dbReference type="RefSeq" id="WP_070787874.1">
    <property type="nucleotide sequence ID" value="NZ_MKIQ01000027.1"/>
</dbReference>
<comment type="caution">
    <text evidence="1">The sequence shown here is derived from an EMBL/GenBank/DDBJ whole genome shotgun (WGS) entry which is preliminary data.</text>
</comment>
<accession>A0A9Q5JGW0</accession>
<dbReference type="OrthoDB" id="2227133at2"/>
<gene>
    <name evidence="1" type="ORF">BG262_02785</name>
</gene>
<name>A0A9Q5JGW0_9LACT</name>
<protein>
    <submittedName>
        <fullName evidence="1">Uncharacterized protein</fullName>
    </submittedName>
</protein>
<evidence type="ECO:0000313" key="1">
    <source>
        <dbReference type="EMBL" id="OFI46741.1"/>
    </source>
</evidence>
<dbReference type="Proteomes" id="UP000177273">
    <property type="component" value="Unassembled WGS sequence"/>
</dbReference>
<evidence type="ECO:0000313" key="2">
    <source>
        <dbReference type="Proteomes" id="UP000177273"/>
    </source>
</evidence>
<dbReference type="AlphaFoldDB" id="A0A9Q5JGW0"/>
<reference evidence="2" key="1">
    <citation type="submission" date="2016-09" db="EMBL/GenBank/DDBJ databases">
        <title>Draft genome sequence of a novel species of the family Streptococcaceae isolated from flowers.</title>
        <authorList>
            <person name="Chuah L.-O."/>
            <person name="Yap K.-P."/>
            <person name="Thong K.L."/>
            <person name="Liong M.T."/>
            <person name="Ahmad R."/>
            <person name="Rusul G."/>
        </authorList>
    </citation>
    <scope>NUCLEOTIDE SEQUENCE [LARGE SCALE GENOMIC DNA]</scope>
    <source>
        <strain evidence="2">HibF3</strain>
    </source>
</reference>
<organism evidence="1 2">
    <name type="scientific">Floricoccus penangensis</name>
    <dbReference type="NCBI Taxonomy" id="1859475"/>
    <lineage>
        <taxon>Bacteria</taxon>
        <taxon>Bacillati</taxon>
        <taxon>Bacillota</taxon>
        <taxon>Bacilli</taxon>
        <taxon>Lactobacillales</taxon>
        <taxon>Streptococcaceae</taxon>
        <taxon>Floricoccus</taxon>
    </lineage>
</organism>
<dbReference type="EMBL" id="MKIQ01000027">
    <property type="protein sequence ID" value="OFI46741.1"/>
    <property type="molecule type" value="Genomic_DNA"/>
</dbReference>
<sequence>MIEFDEERALREARKVLKNYRVQKERYQKLEPVIKSPHFGERVKGGIKQDRIADWADAGREIKEIERAIDSLSGYGMQYSLVLQVNYDIQSSDKKRDLLEEQINYSKSGYTKILRKAQLMFADSYKNSQIAISCMLM</sequence>
<keyword evidence="2" id="KW-1185">Reference proteome</keyword>